<feature type="region of interest" description="Disordered" evidence="18">
    <location>
        <begin position="1"/>
        <end position="61"/>
    </location>
</feature>
<evidence type="ECO:0000256" key="8">
    <source>
        <dbReference type="ARBA" id="ARBA00022815"/>
    </source>
</evidence>
<evidence type="ECO:0000256" key="11">
    <source>
        <dbReference type="ARBA" id="ARBA00023125"/>
    </source>
</evidence>
<comment type="similarity">
    <text evidence="4">Belongs to the histone H3 family.</text>
</comment>
<dbReference type="SUPFAM" id="SSF46689">
    <property type="entry name" value="Homeodomain-like"/>
    <property type="match status" value="1"/>
</dbReference>
<feature type="compositionally biased region" description="Basic residues" evidence="18">
    <location>
        <begin position="11"/>
        <end position="23"/>
    </location>
</feature>
<evidence type="ECO:0000256" key="9">
    <source>
        <dbReference type="ARBA" id="ARBA00022833"/>
    </source>
</evidence>
<feature type="compositionally biased region" description="Polar residues" evidence="18">
    <location>
        <begin position="427"/>
        <end position="436"/>
    </location>
</feature>
<dbReference type="InterPro" id="IPR009072">
    <property type="entry name" value="Histone-fold"/>
</dbReference>
<dbReference type="GO" id="GO:0000977">
    <property type="term" value="F:RNA polymerase II transcription regulatory region sequence-specific DNA binding"/>
    <property type="evidence" value="ECO:0007669"/>
    <property type="project" value="TreeGrafter"/>
</dbReference>
<dbReference type="SMART" id="SM00389">
    <property type="entry name" value="HOX"/>
    <property type="match status" value="1"/>
</dbReference>
<feature type="compositionally biased region" description="Low complexity" evidence="18">
    <location>
        <begin position="28"/>
        <end position="45"/>
    </location>
</feature>
<evidence type="ECO:0000256" key="1">
    <source>
        <dbReference type="ARBA" id="ARBA00004123"/>
    </source>
</evidence>
<evidence type="ECO:0000256" key="13">
    <source>
        <dbReference type="ARBA" id="ARBA00023242"/>
    </source>
</evidence>
<dbReference type="Gene3D" id="1.10.10.60">
    <property type="entry name" value="Homeodomain-like"/>
    <property type="match status" value="1"/>
</dbReference>
<dbReference type="PROSITE" id="PS00959">
    <property type="entry name" value="HISTONE_H3_2"/>
    <property type="match status" value="1"/>
</dbReference>
<feature type="domain" description="LIM zinc-binding" evidence="19">
    <location>
        <begin position="265"/>
        <end position="327"/>
    </location>
</feature>
<name>A0AAN8R529_9TELE</name>
<keyword evidence="8" id="KW-0027">Amidation</keyword>
<keyword evidence="5" id="KW-0964">Secreted</keyword>
<keyword evidence="6 16" id="KW-0479">Metal-binding</keyword>
<evidence type="ECO:0000256" key="6">
    <source>
        <dbReference type="ARBA" id="ARBA00022723"/>
    </source>
</evidence>
<dbReference type="PANTHER" id="PTHR24208:SF95">
    <property type="entry name" value="LIM_HOMEOBOX PROTEIN LHX9"/>
    <property type="match status" value="1"/>
</dbReference>
<protein>
    <recommendedName>
        <fullName evidence="14">LIM/homeobox protein Lhx9</fullName>
    </recommendedName>
</protein>
<dbReference type="SUPFAM" id="SSF57716">
    <property type="entry name" value="Glucocorticoid receptor-like (DNA-binding domain)"/>
    <property type="match status" value="2"/>
</dbReference>
<feature type="region of interest" description="Disordered" evidence="18">
    <location>
        <begin position="336"/>
        <end position="362"/>
    </location>
</feature>
<dbReference type="GO" id="GO:0030182">
    <property type="term" value="P:neuron differentiation"/>
    <property type="evidence" value="ECO:0007669"/>
    <property type="project" value="TreeGrafter"/>
</dbReference>
<dbReference type="Pfam" id="PF11109">
    <property type="entry name" value="RFamide_26RFa"/>
    <property type="match status" value="1"/>
</dbReference>
<evidence type="ECO:0000256" key="16">
    <source>
        <dbReference type="PROSITE-ProRule" id="PRU00125"/>
    </source>
</evidence>
<keyword evidence="22" id="KW-1185">Reference proteome</keyword>
<evidence type="ECO:0000256" key="4">
    <source>
        <dbReference type="ARBA" id="ARBA00010343"/>
    </source>
</evidence>
<evidence type="ECO:0000256" key="14">
    <source>
        <dbReference type="ARBA" id="ARBA00040534"/>
    </source>
</evidence>
<dbReference type="Gene3D" id="1.10.20.10">
    <property type="entry name" value="Histone, subunit A"/>
    <property type="match status" value="1"/>
</dbReference>
<evidence type="ECO:0000256" key="3">
    <source>
        <dbReference type="ARBA" id="ARBA00005516"/>
    </source>
</evidence>
<dbReference type="Gene3D" id="2.10.110.10">
    <property type="entry name" value="Cysteine Rich Protein"/>
    <property type="match status" value="2"/>
</dbReference>
<dbReference type="GO" id="GO:0030527">
    <property type="term" value="F:structural constituent of chromatin"/>
    <property type="evidence" value="ECO:0007669"/>
    <property type="project" value="InterPro"/>
</dbReference>
<feature type="compositionally biased region" description="Basic and acidic residues" evidence="18">
    <location>
        <begin position="1"/>
        <end position="10"/>
    </location>
</feature>
<organism evidence="21 22">
    <name type="scientific">Coregonus suidteri</name>
    <dbReference type="NCBI Taxonomy" id="861788"/>
    <lineage>
        <taxon>Eukaryota</taxon>
        <taxon>Metazoa</taxon>
        <taxon>Chordata</taxon>
        <taxon>Craniata</taxon>
        <taxon>Vertebrata</taxon>
        <taxon>Euteleostomi</taxon>
        <taxon>Actinopterygii</taxon>
        <taxon>Neopterygii</taxon>
        <taxon>Teleostei</taxon>
        <taxon>Protacanthopterygii</taxon>
        <taxon>Salmoniformes</taxon>
        <taxon>Salmonidae</taxon>
        <taxon>Coregoninae</taxon>
        <taxon>Coregonus</taxon>
    </lineage>
</organism>
<dbReference type="InterPro" id="IPR009057">
    <property type="entry name" value="Homeodomain-like_sf"/>
</dbReference>
<evidence type="ECO:0000259" key="19">
    <source>
        <dbReference type="PROSITE" id="PS50023"/>
    </source>
</evidence>
<evidence type="ECO:0000256" key="2">
    <source>
        <dbReference type="ARBA" id="ARBA00004613"/>
    </source>
</evidence>
<feature type="DNA-binding region" description="Homeobox" evidence="15">
    <location>
        <begin position="366"/>
        <end position="425"/>
    </location>
</feature>
<reference evidence="21 22" key="1">
    <citation type="submission" date="2021-04" db="EMBL/GenBank/DDBJ databases">
        <authorList>
            <person name="De Guttry C."/>
            <person name="Zahm M."/>
            <person name="Klopp C."/>
            <person name="Cabau C."/>
            <person name="Louis A."/>
            <person name="Berthelot C."/>
            <person name="Parey E."/>
            <person name="Roest Crollius H."/>
            <person name="Montfort J."/>
            <person name="Robinson-Rechavi M."/>
            <person name="Bucao C."/>
            <person name="Bouchez O."/>
            <person name="Gislard M."/>
            <person name="Lluch J."/>
            <person name="Milhes M."/>
            <person name="Lampietro C."/>
            <person name="Lopez Roques C."/>
            <person name="Donnadieu C."/>
            <person name="Braasch I."/>
            <person name="Desvignes T."/>
            <person name="Postlethwait J."/>
            <person name="Bobe J."/>
            <person name="Wedekind C."/>
            <person name="Guiguen Y."/>
        </authorList>
    </citation>
    <scope>NUCLEOTIDE SEQUENCE [LARGE SCALE GENOMIC DNA]</scope>
    <source>
        <strain evidence="21">Cs_M1</strain>
        <tissue evidence="21">Blood</tissue>
    </source>
</reference>
<evidence type="ECO:0000256" key="17">
    <source>
        <dbReference type="RuleBase" id="RU000682"/>
    </source>
</evidence>
<feature type="compositionally biased region" description="Low complexity" evidence="18">
    <location>
        <begin position="447"/>
        <end position="460"/>
    </location>
</feature>
<sequence length="680" mass="75379">MPRRDHDRSSASRRKGVTPKRRPPAPTAPASASKARASRLSGPSAPAGPTPSPRKKRFRPGTRVLMEIRKYQKSTDLLLRKGPFARLVREVCQTYSRDFMRWQVYALLALQEAAEAFLILLFSDAYLCTVHAKRGSKKCILSGHQYVRAIMMSPEDSSTLEGLLYGSLHGDEGEESVNQGSRQSGEENSTASSPATGVVEEPLVCAGCEGRVCDRFLLLAAGRAWHEACLRCSQCQCELQTHLTLYCRDGSIYCQQDYCRLFSVGRCARCSQPIPSSAMVMRSGDLTFHPECFSCQECDVTLMPGNLYCQQGQSLYCQAHYHDYCSAPPSHKLHLKQREAEGEESASSPEPRLEDGVTGGLARRRTKRIRTCFRSEQLRAMESYFALKHNPDGKDWSCLSHRTGLPKRVLQVWFQNARAKLRRSLSADESQSNSPAPQRFDAMATASPSQVTSSHQSQSFQTSTIDQLELSLLTAPLSDPPQSPTDQSAGFKDTFFLDYNSQGAPRLSPLMTYDFGESGLGREGDSDKPMLNLFSLALLVPIPGAHGHPHFPFAILPKLDNPEWEAALLQFQASLDVPGTVAAVGLRPWGPLLELGPEDPRLGLLRELVAENSWRQEGMRRGQRGDLERRPLGPFTGHHMDTLHYQEGGGKRNEALTSIAGGLQAFNREKGGFGFRFGRK</sequence>
<dbReference type="FunFam" id="1.10.10.60:FF:000027">
    <property type="entry name" value="LIM/homeobox protein Lhx9"/>
    <property type="match status" value="1"/>
</dbReference>
<keyword evidence="12 15" id="KW-0371">Homeobox</keyword>
<dbReference type="CDD" id="cd22911">
    <property type="entry name" value="HFD_H3"/>
    <property type="match status" value="1"/>
</dbReference>
<dbReference type="PROSITE" id="PS00027">
    <property type="entry name" value="HOMEOBOX_1"/>
    <property type="match status" value="1"/>
</dbReference>
<gene>
    <name evidence="21" type="ORF">J4Q44_G00060880</name>
</gene>
<comment type="similarity">
    <text evidence="3">Belongs to the RFamide neuropeptide family.</text>
</comment>
<dbReference type="InterPro" id="IPR000164">
    <property type="entry name" value="Histone_H3/CENP-A"/>
</dbReference>
<keyword evidence="9 16" id="KW-0862">Zinc</keyword>
<dbReference type="InterPro" id="IPR001781">
    <property type="entry name" value="Znf_LIM"/>
</dbReference>
<dbReference type="PROSITE" id="PS50023">
    <property type="entry name" value="LIM_DOMAIN_2"/>
    <property type="match status" value="2"/>
</dbReference>
<dbReference type="EMBL" id="JAGTTL010000004">
    <property type="protein sequence ID" value="KAK6323749.1"/>
    <property type="molecule type" value="Genomic_DNA"/>
</dbReference>
<dbReference type="InterPro" id="IPR050453">
    <property type="entry name" value="LIM_Homeobox_TF"/>
</dbReference>
<dbReference type="PROSITE" id="PS50071">
    <property type="entry name" value="HOMEOBOX_2"/>
    <property type="match status" value="1"/>
</dbReference>
<feature type="region of interest" description="Disordered" evidence="18">
    <location>
        <begin position="423"/>
        <end position="460"/>
    </location>
</feature>
<feature type="compositionally biased region" description="Basic and acidic residues" evidence="18">
    <location>
        <begin position="617"/>
        <end position="631"/>
    </location>
</feature>
<dbReference type="Pfam" id="PF00125">
    <property type="entry name" value="Histone"/>
    <property type="match status" value="1"/>
</dbReference>
<dbReference type="Proteomes" id="UP001356427">
    <property type="component" value="Unassembled WGS sequence"/>
</dbReference>
<dbReference type="PANTHER" id="PTHR24208">
    <property type="entry name" value="LIM/HOMEOBOX PROTEIN LHX"/>
    <property type="match status" value="1"/>
</dbReference>
<comment type="caution">
    <text evidence="21">The sequence shown here is derived from an EMBL/GenBank/DDBJ whole genome shotgun (WGS) entry which is preliminary data.</text>
</comment>
<keyword evidence="13 15" id="KW-0539">Nucleus</keyword>
<dbReference type="GO" id="GO:0046872">
    <property type="term" value="F:metal ion binding"/>
    <property type="evidence" value="ECO:0007669"/>
    <property type="project" value="UniProtKB-KW"/>
</dbReference>
<comment type="subcellular location">
    <subcellularLocation>
        <location evidence="1 15 17">Nucleus</location>
    </subcellularLocation>
    <subcellularLocation>
        <location evidence="2">Secreted</location>
    </subcellularLocation>
</comment>
<evidence type="ECO:0000259" key="20">
    <source>
        <dbReference type="PROSITE" id="PS50071"/>
    </source>
</evidence>
<dbReference type="GO" id="GO:0000786">
    <property type="term" value="C:nucleosome"/>
    <property type="evidence" value="ECO:0007669"/>
    <property type="project" value="InterPro"/>
</dbReference>
<dbReference type="InterPro" id="IPR001356">
    <property type="entry name" value="HD"/>
</dbReference>
<dbReference type="InterPro" id="IPR007125">
    <property type="entry name" value="H2A/H2B/H3"/>
</dbReference>
<dbReference type="InterPro" id="IPR024565">
    <property type="entry name" value="P518"/>
</dbReference>
<accession>A0AAN8R529</accession>
<dbReference type="SMART" id="SM00428">
    <property type="entry name" value="H3"/>
    <property type="match status" value="1"/>
</dbReference>
<dbReference type="GO" id="GO:0046982">
    <property type="term" value="F:protein heterodimerization activity"/>
    <property type="evidence" value="ECO:0007669"/>
    <property type="project" value="InterPro"/>
</dbReference>
<dbReference type="PRINTS" id="PR00622">
    <property type="entry name" value="HISTONEH3"/>
</dbReference>
<dbReference type="Pfam" id="PF00046">
    <property type="entry name" value="Homeodomain"/>
    <property type="match status" value="1"/>
</dbReference>
<dbReference type="GO" id="GO:0005634">
    <property type="term" value="C:nucleus"/>
    <property type="evidence" value="ECO:0007669"/>
    <property type="project" value="UniProtKB-SubCell"/>
</dbReference>
<dbReference type="GO" id="GO:0005576">
    <property type="term" value="C:extracellular region"/>
    <property type="evidence" value="ECO:0007669"/>
    <property type="project" value="UniProtKB-SubCell"/>
</dbReference>
<feature type="compositionally biased region" description="Polar residues" evidence="18">
    <location>
        <begin position="176"/>
        <end position="195"/>
    </location>
</feature>
<evidence type="ECO:0000256" key="5">
    <source>
        <dbReference type="ARBA" id="ARBA00022525"/>
    </source>
</evidence>
<dbReference type="GO" id="GO:0031854">
    <property type="term" value="F:orexigenic neuropeptide QRFP receptor binding"/>
    <property type="evidence" value="ECO:0007669"/>
    <property type="project" value="InterPro"/>
</dbReference>
<evidence type="ECO:0000313" key="22">
    <source>
        <dbReference type="Proteomes" id="UP001356427"/>
    </source>
</evidence>
<dbReference type="GO" id="GO:0000981">
    <property type="term" value="F:DNA-binding transcription factor activity, RNA polymerase II-specific"/>
    <property type="evidence" value="ECO:0007669"/>
    <property type="project" value="InterPro"/>
</dbReference>
<dbReference type="SMART" id="SM00132">
    <property type="entry name" value="LIM"/>
    <property type="match status" value="2"/>
</dbReference>
<evidence type="ECO:0000256" key="7">
    <source>
        <dbReference type="ARBA" id="ARBA00022737"/>
    </source>
</evidence>
<feature type="domain" description="LIM zinc-binding" evidence="19">
    <location>
        <begin position="203"/>
        <end position="264"/>
    </location>
</feature>
<dbReference type="AlphaFoldDB" id="A0AAN8R529"/>
<feature type="domain" description="Homeobox" evidence="20">
    <location>
        <begin position="364"/>
        <end position="424"/>
    </location>
</feature>
<evidence type="ECO:0000256" key="12">
    <source>
        <dbReference type="ARBA" id="ARBA00023155"/>
    </source>
</evidence>
<evidence type="ECO:0000256" key="18">
    <source>
        <dbReference type="SAM" id="MobiDB-lite"/>
    </source>
</evidence>
<evidence type="ECO:0000313" key="21">
    <source>
        <dbReference type="EMBL" id="KAK6323749.1"/>
    </source>
</evidence>
<feature type="region of interest" description="Disordered" evidence="18">
    <location>
        <begin position="171"/>
        <end position="195"/>
    </location>
</feature>
<keyword evidence="11 15" id="KW-0238">DNA-binding</keyword>
<dbReference type="InterPro" id="IPR017970">
    <property type="entry name" value="Homeobox_CS"/>
</dbReference>
<dbReference type="CDD" id="cd00086">
    <property type="entry name" value="homeodomain"/>
    <property type="match status" value="1"/>
</dbReference>
<dbReference type="SUPFAM" id="SSF47113">
    <property type="entry name" value="Histone-fold"/>
    <property type="match status" value="1"/>
</dbReference>
<evidence type="ECO:0000256" key="15">
    <source>
        <dbReference type="PROSITE-ProRule" id="PRU00108"/>
    </source>
</evidence>
<keyword evidence="7" id="KW-0677">Repeat</keyword>
<evidence type="ECO:0000256" key="10">
    <source>
        <dbReference type="ARBA" id="ARBA00023038"/>
    </source>
</evidence>
<feature type="region of interest" description="Disordered" evidence="18">
    <location>
        <begin position="617"/>
        <end position="637"/>
    </location>
</feature>
<dbReference type="Pfam" id="PF00412">
    <property type="entry name" value="LIM"/>
    <property type="match status" value="2"/>
</dbReference>
<dbReference type="PROSITE" id="PS00478">
    <property type="entry name" value="LIM_DOMAIN_1"/>
    <property type="match status" value="1"/>
</dbReference>
<keyword evidence="10 16" id="KW-0440">LIM domain</keyword>
<proteinExistence type="inferred from homology"/>